<comment type="caution">
    <text evidence="4">The sequence shown here is derived from an EMBL/GenBank/DDBJ whole genome shotgun (WGS) entry which is preliminary data.</text>
</comment>
<dbReference type="Proteomes" id="UP001567538">
    <property type="component" value="Unassembled WGS sequence"/>
</dbReference>
<dbReference type="PANTHER" id="PTHR11926:SF1412">
    <property type="entry name" value="UDP-GLYCOSYLTRANSFERASE 83A1-LIKE"/>
    <property type="match status" value="1"/>
</dbReference>
<keyword evidence="2" id="KW-0808">Transferase</keyword>
<name>A0ABD1H6D8_SALDI</name>
<dbReference type="EMBL" id="JBEAFC010000006">
    <property type="protein sequence ID" value="KAL1551980.1"/>
    <property type="molecule type" value="Genomic_DNA"/>
</dbReference>
<evidence type="ECO:0000313" key="5">
    <source>
        <dbReference type="Proteomes" id="UP001567538"/>
    </source>
</evidence>
<evidence type="ECO:0000259" key="3">
    <source>
        <dbReference type="Pfam" id="PF26168"/>
    </source>
</evidence>
<feature type="domain" description="Glycosyltransferase N-terminal" evidence="3">
    <location>
        <begin position="12"/>
        <end position="148"/>
    </location>
</feature>
<gene>
    <name evidence="4" type="ORF">AAHA92_12835</name>
</gene>
<dbReference type="SUPFAM" id="SSF53756">
    <property type="entry name" value="UDP-Glycosyltransferase/glycogen phosphorylase"/>
    <property type="match status" value="1"/>
</dbReference>
<evidence type="ECO:0000256" key="1">
    <source>
        <dbReference type="ARBA" id="ARBA00009995"/>
    </source>
</evidence>
<evidence type="ECO:0000313" key="4">
    <source>
        <dbReference type="EMBL" id="KAL1551980.1"/>
    </source>
</evidence>
<dbReference type="Pfam" id="PF00201">
    <property type="entry name" value="UDPGT"/>
    <property type="match status" value="1"/>
</dbReference>
<dbReference type="InterPro" id="IPR002213">
    <property type="entry name" value="UDP_glucos_trans"/>
</dbReference>
<dbReference type="Gene3D" id="3.40.50.2000">
    <property type="entry name" value="Glycogen Phosphorylase B"/>
    <property type="match status" value="2"/>
</dbReference>
<proteinExistence type="inferred from homology"/>
<dbReference type="Pfam" id="PF26168">
    <property type="entry name" value="Glyco_transf_N"/>
    <property type="match status" value="1"/>
</dbReference>
<organism evidence="4 5">
    <name type="scientific">Salvia divinorum</name>
    <name type="common">Maria pastora</name>
    <name type="synonym">Diviner's sage</name>
    <dbReference type="NCBI Taxonomy" id="28513"/>
    <lineage>
        <taxon>Eukaryota</taxon>
        <taxon>Viridiplantae</taxon>
        <taxon>Streptophyta</taxon>
        <taxon>Embryophyta</taxon>
        <taxon>Tracheophyta</taxon>
        <taxon>Spermatophyta</taxon>
        <taxon>Magnoliopsida</taxon>
        <taxon>eudicotyledons</taxon>
        <taxon>Gunneridae</taxon>
        <taxon>Pentapetalae</taxon>
        <taxon>asterids</taxon>
        <taxon>lamiids</taxon>
        <taxon>Lamiales</taxon>
        <taxon>Lamiaceae</taxon>
        <taxon>Nepetoideae</taxon>
        <taxon>Mentheae</taxon>
        <taxon>Salviinae</taxon>
        <taxon>Salvia</taxon>
        <taxon>Salvia subgen. Calosphace</taxon>
    </lineage>
</organism>
<dbReference type="FunFam" id="3.40.50.2000:FF:000108">
    <property type="entry name" value="UDP-glycosyltransferase 83A1"/>
    <property type="match status" value="1"/>
</dbReference>
<dbReference type="GO" id="GO:0016740">
    <property type="term" value="F:transferase activity"/>
    <property type="evidence" value="ECO:0007669"/>
    <property type="project" value="UniProtKB-KW"/>
</dbReference>
<dbReference type="PANTHER" id="PTHR11926">
    <property type="entry name" value="GLUCOSYL/GLUCURONOSYL TRANSFERASES"/>
    <property type="match status" value="1"/>
</dbReference>
<evidence type="ECO:0000256" key="2">
    <source>
        <dbReference type="ARBA" id="ARBA00022679"/>
    </source>
</evidence>
<comment type="similarity">
    <text evidence="1">Belongs to the UDP-glycosyltransferase family.</text>
</comment>
<protein>
    <submittedName>
        <fullName evidence="4">UDP-glycosyltransferase 83A1-like</fullName>
    </submittedName>
</protein>
<dbReference type="AlphaFoldDB" id="A0ABD1H6D8"/>
<reference evidence="4 5" key="1">
    <citation type="submission" date="2024-06" db="EMBL/GenBank/DDBJ databases">
        <title>A chromosome level genome sequence of Diviner's sage (Salvia divinorum).</title>
        <authorList>
            <person name="Ford S.A."/>
            <person name="Ro D.-K."/>
            <person name="Ness R.W."/>
            <person name="Phillips M.A."/>
        </authorList>
    </citation>
    <scope>NUCLEOTIDE SEQUENCE [LARGE SCALE GENOMIC DNA]</scope>
    <source>
        <strain evidence="4">SAF-2024a</strain>
        <tissue evidence="4">Leaf</tissue>
    </source>
</reference>
<dbReference type="FunFam" id="3.40.50.2000:FF:000056">
    <property type="entry name" value="Glycosyltransferase"/>
    <property type="match status" value="1"/>
</dbReference>
<keyword evidence="5" id="KW-1185">Reference proteome</keyword>
<sequence length="461" mass="51050">MAAAVTSKRPHVLAVPLPAQGHVKPLMSLCRHIAKHGIKVTFVNAQSIHDKLVSASPQDDSDSNIVMTTVPDGLTPEDDPNNPFTLFETLPKSMPQTLKDLIERINSSDPNERVTCVLADLSFSWIFDVAEKTGAEPVGFSPPSAACLAMLFHNFKLFEQGDLDSNGSVKNGDVISLSDDIPSWRKDELSWSGHVHGDSKAGKLFFELVQGYKDATKAKWWLCNTCYELEPAAAELLPNAFPIGPLNLLNSNNSTSTNFYSEDSSCLSWLDTKPFGTVVYVSFGSSAFFSQQQLDELALGLELSGRPFLWVVRPDLAIGSPIVYPDGFLERVSGVGKIVEWAPQNRVLSHPSTACFLSHCGWNSTMEGTSSGVPFLCWSYFSDQYHNERYICDVWENGLKIEVDEEGTRSRHEIKKKINMVFSDNKFKENAVKLKELCGKSIGEGGSSYKNLEKFIGHLRR</sequence>
<dbReference type="InterPro" id="IPR058980">
    <property type="entry name" value="Glyco_transf_N"/>
</dbReference>
<accession>A0ABD1H6D8</accession>
<dbReference type="CDD" id="cd03784">
    <property type="entry name" value="GT1_Gtf-like"/>
    <property type="match status" value="1"/>
</dbReference>